<protein>
    <submittedName>
        <fullName evidence="1">Uncharacterized protein</fullName>
    </submittedName>
</protein>
<organism evidence="1 2">
    <name type="scientific">Rhodococcus pseudokoreensis</name>
    <dbReference type="NCBI Taxonomy" id="2811421"/>
    <lineage>
        <taxon>Bacteria</taxon>
        <taxon>Bacillati</taxon>
        <taxon>Actinomycetota</taxon>
        <taxon>Actinomycetes</taxon>
        <taxon>Mycobacteriales</taxon>
        <taxon>Nocardiaceae</taxon>
        <taxon>Rhodococcus</taxon>
    </lineage>
</organism>
<dbReference type="EMBL" id="CP070619">
    <property type="protein sequence ID" value="QSE91636.1"/>
    <property type="molecule type" value="Genomic_DNA"/>
</dbReference>
<reference evidence="1 2" key="2">
    <citation type="journal article" date="2022" name="Arch. Microbiol.">
        <title>Rhodococcus pseudokoreensis sp. nov. isolated from the rhizosphere of young M26 apple rootstocks.</title>
        <authorList>
            <person name="Kampfer P."/>
            <person name="Glaeser S.P."/>
            <person name="Blom J."/>
            <person name="Wolf J."/>
            <person name="Benning S."/>
            <person name="Schloter M."/>
            <person name="Neumann-Schaal M."/>
        </authorList>
    </citation>
    <scope>NUCLEOTIDE SEQUENCE [LARGE SCALE GENOMIC DNA]</scope>
    <source>
        <strain evidence="1 2">R79</strain>
    </source>
</reference>
<reference evidence="1 2" key="1">
    <citation type="journal article" date="2021" name="Microbiol. Resour. Announc.">
        <title>Complete Genome Sequences of Two Rhodococcus sp. Strains with Large and Linear Chromosomes, Isolated from Apple Rhizosphere.</title>
        <authorList>
            <person name="Benning S."/>
            <person name="Brugnone N."/>
            <person name="Siani R."/>
            <person name="Kublik S."/>
            <person name="Schloter M."/>
            <person name="Rad V."/>
        </authorList>
    </citation>
    <scope>NUCLEOTIDE SEQUENCE [LARGE SCALE GENOMIC DNA]</scope>
    <source>
        <strain evidence="1 2">R79</strain>
    </source>
</reference>
<dbReference type="Proteomes" id="UP000662986">
    <property type="component" value="Chromosome"/>
</dbReference>
<accession>A0A974W5X4</accession>
<evidence type="ECO:0000313" key="2">
    <source>
        <dbReference type="Proteomes" id="UP000662986"/>
    </source>
</evidence>
<name>A0A974W5X4_9NOCA</name>
<sequence length="87" mass="10013">MKFSDTLVSTIFRYSIGIEEDSGQHYLSFPVSNGMVDYEEHYKIDVESYHQFLSDTASAVAFADECRDRKRDDLLILKPGRFRGIPS</sequence>
<dbReference type="RefSeq" id="WP_206008052.1">
    <property type="nucleotide sequence ID" value="NZ_CP070619.1"/>
</dbReference>
<evidence type="ECO:0000313" key="1">
    <source>
        <dbReference type="EMBL" id="QSE91636.1"/>
    </source>
</evidence>
<proteinExistence type="predicted"/>
<gene>
    <name evidence="1" type="ORF">JWS13_24865</name>
</gene>
<keyword evidence="2" id="KW-1185">Reference proteome</keyword>